<evidence type="ECO:0000256" key="11">
    <source>
        <dbReference type="ARBA" id="ARBA00030980"/>
    </source>
</evidence>
<dbReference type="GO" id="GO:0005524">
    <property type="term" value="F:ATP binding"/>
    <property type="evidence" value="ECO:0007669"/>
    <property type="project" value="UniProtKB-UniRule"/>
</dbReference>
<dbReference type="Proteomes" id="UP001174691">
    <property type="component" value="Unassembled WGS sequence"/>
</dbReference>
<keyword evidence="6" id="KW-0723">Serine/threonine-protein kinase</keyword>
<sequence>MDDSQQLQGEDYYSYGYMPFLFDHEELDHYRPGGLHPLIIGDTIGYEGRYKVHRKLGAGGFATVWLCRDCEERRWVAIKVLGANASLDAAQGQIGDMAVLRHFRDLGVDSEELAATHICLPEDYFIERGPNGEHFCFILPVLAGDMATAMEYLNDRKVCHGDFRLANILYTLDGIESATEDEINEMFPECEGIEVPAIPATGEAPGPHLPKYIYPSTALRRRPEQENVGVVVNDFGEAYLIDNLPAYLGIPLRYAAPEVILGRQFRPFSDLNLFEAVNSWEENLGPLPEPYRSAWIENDYRGLGCQEVEADEAPQYPPPGEPVSWPLEVMNQRVGRVLAKGYKNALEKMIREPSGLGMDMEPGEDLSARPGQRPAGDGFSKWVEYQIPREEADQLLDLVSGIFRYDFDERLMTFEVTSHPWFEGCLSNAGHQDVDMYRNVEKVNEEAVDDVADRGLEGTQASEDRGKPMSEDEYGPAPVEAADNGEDHKGMTDNKPTTPQTAVQTVEVNEVLFDAGDTPAEVVAVDFVGRVFTRLKGMFLRSVGGAAGACLGVVS</sequence>
<dbReference type="InterPro" id="IPR051334">
    <property type="entry name" value="SRPK"/>
</dbReference>
<keyword evidence="9 18" id="KW-0418">Kinase</keyword>
<dbReference type="InterPro" id="IPR017441">
    <property type="entry name" value="Protein_kinase_ATP_BS"/>
</dbReference>
<feature type="domain" description="Protein kinase" evidence="17">
    <location>
        <begin position="50"/>
        <end position="422"/>
    </location>
</feature>
<comment type="caution">
    <text evidence="18">The sequence shown here is derived from an EMBL/GenBank/DDBJ whole genome shotgun (WGS) entry which is preliminary data.</text>
</comment>
<evidence type="ECO:0000256" key="9">
    <source>
        <dbReference type="ARBA" id="ARBA00022777"/>
    </source>
</evidence>
<dbReference type="PANTHER" id="PTHR47634">
    <property type="entry name" value="PROTEIN KINASE DOMAIN-CONTAINING PROTEIN-RELATED"/>
    <property type="match status" value="1"/>
</dbReference>
<organism evidence="18 19">
    <name type="scientific">Coniochaeta hoffmannii</name>
    <dbReference type="NCBI Taxonomy" id="91930"/>
    <lineage>
        <taxon>Eukaryota</taxon>
        <taxon>Fungi</taxon>
        <taxon>Dikarya</taxon>
        <taxon>Ascomycota</taxon>
        <taxon>Pezizomycotina</taxon>
        <taxon>Sordariomycetes</taxon>
        <taxon>Sordariomycetidae</taxon>
        <taxon>Coniochaetales</taxon>
        <taxon>Coniochaetaceae</taxon>
        <taxon>Coniochaeta</taxon>
    </lineage>
</organism>
<keyword evidence="8 15" id="KW-0547">Nucleotide-binding</keyword>
<keyword evidence="10 15" id="KW-0067">ATP-binding</keyword>
<dbReference type="GO" id="GO:0004674">
    <property type="term" value="F:protein serine/threonine kinase activity"/>
    <property type="evidence" value="ECO:0007669"/>
    <property type="project" value="UniProtKB-KW"/>
</dbReference>
<evidence type="ECO:0000256" key="13">
    <source>
        <dbReference type="ARBA" id="ARBA00047899"/>
    </source>
</evidence>
<dbReference type="SUPFAM" id="SSF56112">
    <property type="entry name" value="Protein kinase-like (PK-like)"/>
    <property type="match status" value="1"/>
</dbReference>
<evidence type="ECO:0000256" key="3">
    <source>
        <dbReference type="ARBA" id="ARBA00012513"/>
    </source>
</evidence>
<dbReference type="PROSITE" id="PS00107">
    <property type="entry name" value="PROTEIN_KINASE_ATP"/>
    <property type="match status" value="1"/>
</dbReference>
<evidence type="ECO:0000256" key="14">
    <source>
        <dbReference type="ARBA" id="ARBA00048679"/>
    </source>
</evidence>
<dbReference type="GO" id="GO:0000245">
    <property type="term" value="P:spliceosomal complex assembly"/>
    <property type="evidence" value="ECO:0007669"/>
    <property type="project" value="TreeGrafter"/>
</dbReference>
<comment type="catalytic activity">
    <reaction evidence="13">
        <text>L-threonyl-[protein] + ATP = O-phospho-L-threonyl-[protein] + ADP + H(+)</text>
        <dbReference type="Rhea" id="RHEA:46608"/>
        <dbReference type="Rhea" id="RHEA-COMP:11060"/>
        <dbReference type="Rhea" id="RHEA-COMP:11605"/>
        <dbReference type="ChEBI" id="CHEBI:15378"/>
        <dbReference type="ChEBI" id="CHEBI:30013"/>
        <dbReference type="ChEBI" id="CHEBI:30616"/>
        <dbReference type="ChEBI" id="CHEBI:61977"/>
        <dbReference type="ChEBI" id="CHEBI:456216"/>
        <dbReference type="EC" id="2.7.11.1"/>
    </reaction>
</comment>
<dbReference type="Gene3D" id="3.30.200.20">
    <property type="entry name" value="Phosphorylase Kinase, domain 1"/>
    <property type="match status" value="1"/>
</dbReference>
<dbReference type="Gene3D" id="1.10.510.10">
    <property type="entry name" value="Transferase(Phosphotransferase) domain 1"/>
    <property type="match status" value="1"/>
</dbReference>
<evidence type="ECO:0000256" key="5">
    <source>
        <dbReference type="ARBA" id="ARBA00019973"/>
    </source>
</evidence>
<feature type="binding site" evidence="15">
    <location>
        <position position="79"/>
    </location>
    <ligand>
        <name>ATP</name>
        <dbReference type="ChEBI" id="CHEBI:30616"/>
    </ligand>
</feature>
<proteinExistence type="predicted"/>
<evidence type="ECO:0000256" key="6">
    <source>
        <dbReference type="ARBA" id="ARBA00022527"/>
    </source>
</evidence>
<keyword evidence="7" id="KW-0808">Transferase</keyword>
<dbReference type="InterPro" id="IPR000719">
    <property type="entry name" value="Prot_kinase_dom"/>
</dbReference>
<gene>
    <name evidence="18" type="ORF">NKR19_g5152</name>
</gene>
<protein>
    <recommendedName>
        <fullName evidence="5">EKC/KEOPS complex subunit BUD32</fullName>
        <ecNumber evidence="3">2.7.11.1</ecNumber>
    </recommendedName>
    <alternativeName>
        <fullName evidence="11 12">Atypical Serine/threonine protein kinase BUD32</fullName>
    </alternativeName>
    <alternativeName>
        <fullName evidence="4">EKC/KEOPS complex subunit bud32</fullName>
    </alternativeName>
</protein>
<evidence type="ECO:0000256" key="4">
    <source>
        <dbReference type="ARBA" id="ARBA00013948"/>
    </source>
</evidence>
<dbReference type="PROSITE" id="PS00109">
    <property type="entry name" value="PROTEIN_KINASE_TYR"/>
    <property type="match status" value="1"/>
</dbReference>
<evidence type="ECO:0000256" key="7">
    <source>
        <dbReference type="ARBA" id="ARBA00022679"/>
    </source>
</evidence>
<dbReference type="InterPro" id="IPR008266">
    <property type="entry name" value="Tyr_kinase_AS"/>
</dbReference>
<evidence type="ECO:0000256" key="10">
    <source>
        <dbReference type="ARBA" id="ARBA00022840"/>
    </source>
</evidence>
<evidence type="ECO:0000256" key="8">
    <source>
        <dbReference type="ARBA" id="ARBA00022741"/>
    </source>
</evidence>
<dbReference type="EMBL" id="JANBVN010000068">
    <property type="protein sequence ID" value="KAJ9150972.1"/>
    <property type="molecule type" value="Genomic_DNA"/>
</dbReference>
<dbReference type="EC" id="2.7.11.1" evidence="3"/>
<evidence type="ECO:0000259" key="17">
    <source>
        <dbReference type="PROSITE" id="PS50011"/>
    </source>
</evidence>
<comment type="subunit">
    <text evidence="2">Component of the EKC/KEOPS complex composed of at least BUD32, CGI121, GON7, KAE1 and PCC1; the whole complex dimerizes.</text>
</comment>
<dbReference type="GO" id="GO:0050684">
    <property type="term" value="P:regulation of mRNA processing"/>
    <property type="evidence" value="ECO:0007669"/>
    <property type="project" value="TreeGrafter"/>
</dbReference>
<dbReference type="SMART" id="SM00220">
    <property type="entry name" value="S_TKc"/>
    <property type="match status" value="1"/>
</dbReference>
<evidence type="ECO:0000256" key="2">
    <source>
        <dbReference type="ARBA" id="ARBA00011534"/>
    </source>
</evidence>
<dbReference type="PANTHER" id="PTHR47634:SF9">
    <property type="entry name" value="PROTEIN KINASE DOMAIN-CONTAINING PROTEIN-RELATED"/>
    <property type="match status" value="1"/>
</dbReference>
<evidence type="ECO:0000313" key="18">
    <source>
        <dbReference type="EMBL" id="KAJ9150972.1"/>
    </source>
</evidence>
<evidence type="ECO:0000256" key="16">
    <source>
        <dbReference type="SAM" id="MobiDB-lite"/>
    </source>
</evidence>
<comment type="function">
    <text evidence="1">Component of the EKC/KEOPS complex that is required for the formation of a threonylcarbamoyl group on adenosine at position 37 (t(6)A37) in tRNAs that read codons beginning with adenine. The complex is probably involved in the transfer of the threonylcarbamoyl moiety of threonylcarbamoyl-AMP (TC-AMP) to the N6 group of A37. BUD32 has ATPase activity in the context of the EKC/KEOPS complex and likely plays a supporting role to the catalytic subunit KAE1. The EKC/KEOPS complex also promotes both telomere uncapping and telomere elongation. The complex is required for efficient recruitment of transcriptional coactivators.</text>
</comment>
<dbReference type="InterPro" id="IPR011009">
    <property type="entry name" value="Kinase-like_dom_sf"/>
</dbReference>
<feature type="compositionally biased region" description="Basic and acidic residues" evidence="16">
    <location>
        <begin position="453"/>
        <end position="470"/>
    </location>
</feature>
<name>A0AA38RLK4_9PEZI</name>
<feature type="region of interest" description="Disordered" evidence="16">
    <location>
        <begin position="453"/>
        <end position="499"/>
    </location>
</feature>
<evidence type="ECO:0000256" key="1">
    <source>
        <dbReference type="ARBA" id="ARBA00003747"/>
    </source>
</evidence>
<keyword evidence="19" id="KW-1185">Reference proteome</keyword>
<reference evidence="18" key="1">
    <citation type="submission" date="2022-07" db="EMBL/GenBank/DDBJ databases">
        <title>Fungi with potential for degradation of polypropylene.</title>
        <authorList>
            <person name="Gostincar C."/>
        </authorList>
    </citation>
    <scope>NUCLEOTIDE SEQUENCE</scope>
    <source>
        <strain evidence="18">EXF-13287</strain>
    </source>
</reference>
<evidence type="ECO:0000313" key="19">
    <source>
        <dbReference type="Proteomes" id="UP001174691"/>
    </source>
</evidence>
<dbReference type="PROSITE" id="PS50011">
    <property type="entry name" value="PROTEIN_KINASE_DOM"/>
    <property type="match status" value="1"/>
</dbReference>
<evidence type="ECO:0000256" key="15">
    <source>
        <dbReference type="PROSITE-ProRule" id="PRU10141"/>
    </source>
</evidence>
<evidence type="ECO:0000256" key="12">
    <source>
        <dbReference type="ARBA" id="ARBA00033194"/>
    </source>
</evidence>
<dbReference type="AlphaFoldDB" id="A0AA38RLK4"/>
<comment type="catalytic activity">
    <reaction evidence="14">
        <text>L-seryl-[protein] + ATP = O-phospho-L-seryl-[protein] + ADP + H(+)</text>
        <dbReference type="Rhea" id="RHEA:17989"/>
        <dbReference type="Rhea" id="RHEA-COMP:9863"/>
        <dbReference type="Rhea" id="RHEA-COMP:11604"/>
        <dbReference type="ChEBI" id="CHEBI:15378"/>
        <dbReference type="ChEBI" id="CHEBI:29999"/>
        <dbReference type="ChEBI" id="CHEBI:30616"/>
        <dbReference type="ChEBI" id="CHEBI:83421"/>
        <dbReference type="ChEBI" id="CHEBI:456216"/>
        <dbReference type="EC" id="2.7.11.1"/>
    </reaction>
</comment>
<accession>A0AA38RLK4</accession>